<gene>
    <name evidence="3" type="ORF">CFF01_09365</name>
</gene>
<evidence type="ECO:0000256" key="1">
    <source>
        <dbReference type="SAM" id="Phobius"/>
    </source>
</evidence>
<dbReference type="Pfam" id="PF01832">
    <property type="entry name" value="Glucosaminidase"/>
    <property type="match status" value="1"/>
</dbReference>
<organism evidence="3 4">
    <name type="scientific">Shewanella marisflavi</name>
    <dbReference type="NCBI Taxonomy" id="260364"/>
    <lineage>
        <taxon>Bacteria</taxon>
        <taxon>Pseudomonadati</taxon>
        <taxon>Pseudomonadota</taxon>
        <taxon>Gammaproteobacteria</taxon>
        <taxon>Alteromonadales</taxon>
        <taxon>Shewanellaceae</taxon>
        <taxon>Shewanella</taxon>
    </lineage>
</organism>
<proteinExistence type="predicted"/>
<protein>
    <submittedName>
        <fullName evidence="3">Glucosaminidase</fullName>
    </submittedName>
</protein>
<feature type="transmembrane region" description="Helical" evidence="1">
    <location>
        <begin position="21"/>
        <end position="42"/>
    </location>
</feature>
<reference evidence="3 4" key="1">
    <citation type="submission" date="2017-06" db="EMBL/GenBank/DDBJ databases">
        <title>Complete genome sequence of Shewanella marisflavi EP1 associated with anaerobic 2,4-dinitrotoluene reduction and salt tolerance.</title>
        <authorList>
            <person name="Huang J."/>
        </authorList>
    </citation>
    <scope>NUCLEOTIDE SEQUENCE [LARGE SCALE GENOMIC DNA]</scope>
    <source>
        <strain evidence="3 4">EP1</strain>
    </source>
</reference>
<dbReference type="InterPro" id="IPR002901">
    <property type="entry name" value="MGlyc_endo_b_GlcNAc-like_dom"/>
</dbReference>
<evidence type="ECO:0000313" key="3">
    <source>
        <dbReference type="EMBL" id="ASJ96771.1"/>
    </source>
</evidence>
<dbReference type="InterPro" id="IPR053195">
    <property type="entry name" value="Bax-like"/>
</dbReference>
<dbReference type="KEGG" id="smav:CFF01_09365"/>
<keyword evidence="1" id="KW-0812">Transmembrane</keyword>
<feature type="domain" description="Mannosyl-glycoprotein endo-beta-N-acetylglucosamidase-like" evidence="2">
    <location>
        <begin position="144"/>
        <end position="277"/>
    </location>
</feature>
<dbReference type="Gene3D" id="1.10.530.10">
    <property type="match status" value="1"/>
</dbReference>
<dbReference type="Proteomes" id="UP000198233">
    <property type="component" value="Chromosome"/>
</dbReference>
<dbReference type="GO" id="GO:0004040">
    <property type="term" value="F:amidase activity"/>
    <property type="evidence" value="ECO:0007669"/>
    <property type="project" value="InterPro"/>
</dbReference>
<accession>A0AAC9XN94</accession>
<sequence length="290" mass="33205">MTYNADQEYLSREKNLRTGHINKLILSLGIVALAVLAVKLFLIEGKQDDSQEPGTIQKNRSQYSAIPDFQAISDVSQKKQAFFDFLRPAIRHHNAVISDERKFLLQSRQHLQNSQPLSEAEDYRILQLASKYQYSMRSATLNTLDELLKRVDTLPEDLVLIQAANETGWGSSRFAREGMNFFGQWCFKKGCGLVPQSRSEGLRHEVAVFKSVEDSVGSYMRNLNSNAAYSLLRSIRADLRAQNQPVSAEKLVYGLMNYSERQEAYIEELLDMLRHNNQFLVENHEERPAV</sequence>
<dbReference type="PANTHER" id="PTHR40572">
    <property type="entry name" value="PROTEIN BAX"/>
    <property type="match status" value="1"/>
</dbReference>
<dbReference type="PANTHER" id="PTHR40572:SF1">
    <property type="entry name" value="PROTEIN BAX"/>
    <property type="match status" value="1"/>
</dbReference>
<evidence type="ECO:0000259" key="2">
    <source>
        <dbReference type="Pfam" id="PF01832"/>
    </source>
</evidence>
<name>A0AAC9XN94_9GAMM</name>
<keyword evidence="1" id="KW-1133">Transmembrane helix</keyword>
<dbReference type="EMBL" id="CP022272">
    <property type="protein sequence ID" value="ASJ96771.1"/>
    <property type="molecule type" value="Genomic_DNA"/>
</dbReference>
<keyword evidence="1" id="KW-0472">Membrane</keyword>
<evidence type="ECO:0000313" key="4">
    <source>
        <dbReference type="Proteomes" id="UP000198233"/>
    </source>
</evidence>
<dbReference type="AlphaFoldDB" id="A0AAC9XN94"/>